<protein>
    <recommendedName>
        <fullName evidence="3">Reverse transcriptase domain-containing protein</fullName>
    </recommendedName>
</protein>
<dbReference type="AlphaFoldDB" id="A0ABD6EC58"/>
<gene>
    <name evidence="1" type="ORF">AB6A40_001638</name>
</gene>
<evidence type="ECO:0000313" key="2">
    <source>
        <dbReference type="Proteomes" id="UP001608902"/>
    </source>
</evidence>
<dbReference type="EMBL" id="JBGFUD010000629">
    <property type="protein sequence ID" value="MFH4974929.1"/>
    <property type="molecule type" value="Genomic_DNA"/>
</dbReference>
<sequence>MIDLSPILFNYVIDEVMRRMIQKYANNKQLCLAEKMLIDLRYADEIALVADNARELPMAITAVPDCTASFGLVLKPLENEVLANKPPNQRHQEEPENVRSFCYLGPVNVASAIRMEDIAQRIARASSAFTNTLRTLCEDDFETLK</sequence>
<comment type="caution">
    <text evidence="1">The sequence shown here is derived from an EMBL/GenBank/DDBJ whole genome shotgun (WGS) entry which is preliminary data.</text>
</comment>
<proteinExistence type="predicted"/>
<reference evidence="1 2" key="1">
    <citation type="submission" date="2024-08" db="EMBL/GenBank/DDBJ databases">
        <title>Gnathostoma spinigerum genome.</title>
        <authorList>
            <person name="Gonzalez-Bertolin B."/>
            <person name="Monzon S."/>
            <person name="Zaballos A."/>
            <person name="Jimenez P."/>
            <person name="Dekumyoy P."/>
            <person name="Varona S."/>
            <person name="Cuesta I."/>
            <person name="Sumanam S."/>
            <person name="Adisakwattana P."/>
            <person name="Gasser R.B."/>
            <person name="Hernandez-Gonzalez A."/>
            <person name="Young N.D."/>
            <person name="Perteguer M.J."/>
        </authorList>
    </citation>
    <scope>NUCLEOTIDE SEQUENCE [LARGE SCALE GENOMIC DNA]</scope>
    <source>
        <strain evidence="1">AL3</strain>
        <tissue evidence="1">Liver</tissue>
    </source>
</reference>
<keyword evidence="2" id="KW-1185">Reference proteome</keyword>
<organism evidence="1 2">
    <name type="scientific">Gnathostoma spinigerum</name>
    <dbReference type="NCBI Taxonomy" id="75299"/>
    <lineage>
        <taxon>Eukaryota</taxon>
        <taxon>Metazoa</taxon>
        <taxon>Ecdysozoa</taxon>
        <taxon>Nematoda</taxon>
        <taxon>Chromadorea</taxon>
        <taxon>Rhabditida</taxon>
        <taxon>Spirurina</taxon>
        <taxon>Gnathostomatomorpha</taxon>
        <taxon>Gnathostomatoidea</taxon>
        <taxon>Gnathostomatidae</taxon>
        <taxon>Gnathostoma</taxon>
    </lineage>
</organism>
<dbReference type="PANTHER" id="PTHR47027">
    <property type="entry name" value="REVERSE TRANSCRIPTASE DOMAIN-CONTAINING PROTEIN"/>
    <property type="match status" value="1"/>
</dbReference>
<dbReference type="PANTHER" id="PTHR47027:SF24">
    <property type="entry name" value="RIBONUCLEASE H"/>
    <property type="match status" value="1"/>
</dbReference>
<evidence type="ECO:0008006" key="3">
    <source>
        <dbReference type="Google" id="ProtNLM"/>
    </source>
</evidence>
<accession>A0ABD6EC58</accession>
<evidence type="ECO:0000313" key="1">
    <source>
        <dbReference type="EMBL" id="MFH4974929.1"/>
    </source>
</evidence>
<dbReference type="Proteomes" id="UP001608902">
    <property type="component" value="Unassembled WGS sequence"/>
</dbReference>
<name>A0ABD6EC58_9BILA</name>